<sequence length="205" mass="22812">MTTTVTDTHSRTLHVPYITAWSAEQTEPHDLVALPGNTGIGYRDERPRDRDRDGVLWRRVPLARGQGKPLFGVVHSPRQRRAMRKLLCQVCAHPADTDPDGTLFALPDNRTDWADWPEGMACTEPPVCADCLTLSTRLCPALRRGHAVVRVRNAPIVGVHGALHVASPNGMRAWKPTIATFDDPALSWVLASHLVRELRDVTLQR</sequence>
<evidence type="ECO:0000313" key="1">
    <source>
        <dbReference type="EMBL" id="MBB4967312.1"/>
    </source>
</evidence>
<keyword evidence="2" id="KW-1185">Reference proteome</keyword>
<dbReference type="RefSeq" id="WP_221447352.1">
    <property type="nucleotide sequence ID" value="NZ_BAABAI010000009.1"/>
</dbReference>
<comment type="caution">
    <text evidence="1">The sequence shown here is derived from an EMBL/GenBank/DDBJ whole genome shotgun (WGS) entry which is preliminary data.</text>
</comment>
<name>A0A7W7T666_9PSEU</name>
<accession>A0A7W7T666</accession>
<reference evidence="1 2" key="1">
    <citation type="submission" date="2020-08" db="EMBL/GenBank/DDBJ databases">
        <title>Sequencing the genomes of 1000 actinobacteria strains.</title>
        <authorList>
            <person name="Klenk H.-P."/>
        </authorList>
    </citation>
    <scope>NUCLEOTIDE SEQUENCE [LARGE SCALE GENOMIC DNA]</scope>
    <source>
        <strain evidence="1 2">DSM 45084</strain>
    </source>
</reference>
<evidence type="ECO:0000313" key="2">
    <source>
        <dbReference type="Proteomes" id="UP000542674"/>
    </source>
</evidence>
<protein>
    <submittedName>
        <fullName evidence="1">Uncharacterized protein</fullName>
    </submittedName>
</protein>
<dbReference type="Proteomes" id="UP000542674">
    <property type="component" value="Unassembled WGS sequence"/>
</dbReference>
<organism evidence="1 2">
    <name type="scientific">Saccharothrix violaceirubra</name>
    <dbReference type="NCBI Taxonomy" id="413306"/>
    <lineage>
        <taxon>Bacteria</taxon>
        <taxon>Bacillati</taxon>
        <taxon>Actinomycetota</taxon>
        <taxon>Actinomycetes</taxon>
        <taxon>Pseudonocardiales</taxon>
        <taxon>Pseudonocardiaceae</taxon>
        <taxon>Saccharothrix</taxon>
    </lineage>
</organism>
<proteinExistence type="predicted"/>
<dbReference type="AlphaFoldDB" id="A0A7W7T666"/>
<dbReference type="EMBL" id="JACHJS010000001">
    <property type="protein sequence ID" value="MBB4967312.1"/>
    <property type="molecule type" value="Genomic_DNA"/>
</dbReference>
<gene>
    <name evidence="1" type="ORF">F4559_004671</name>
</gene>